<evidence type="ECO:0000256" key="1">
    <source>
        <dbReference type="SAM" id="MobiDB-lite"/>
    </source>
</evidence>
<evidence type="ECO:0000313" key="3">
    <source>
        <dbReference type="Proteomes" id="UP001147653"/>
    </source>
</evidence>
<keyword evidence="3" id="KW-1185">Reference proteome</keyword>
<proteinExistence type="predicted"/>
<comment type="caution">
    <text evidence="2">The sequence shown here is derived from an EMBL/GenBank/DDBJ whole genome shotgun (WGS) entry which is preliminary data.</text>
</comment>
<gene>
    <name evidence="2" type="ORF">OJ997_06140</name>
</gene>
<reference evidence="2" key="1">
    <citation type="submission" date="2022-10" db="EMBL/GenBank/DDBJ databases">
        <title>The WGS of Solirubrobacter phytolaccae KCTC 29190.</title>
        <authorList>
            <person name="Jiang Z."/>
        </authorList>
    </citation>
    <scope>NUCLEOTIDE SEQUENCE</scope>
    <source>
        <strain evidence="2">KCTC 29190</strain>
    </source>
</reference>
<dbReference type="AlphaFoldDB" id="A0A9X3SDU1"/>
<dbReference type="EMBL" id="JAPDDP010000007">
    <property type="protein sequence ID" value="MDA0179867.1"/>
    <property type="molecule type" value="Genomic_DNA"/>
</dbReference>
<feature type="non-terminal residue" evidence="2">
    <location>
        <position position="1"/>
    </location>
</feature>
<feature type="compositionally biased region" description="Pro residues" evidence="1">
    <location>
        <begin position="1"/>
        <end position="15"/>
    </location>
</feature>
<evidence type="ECO:0000313" key="2">
    <source>
        <dbReference type="EMBL" id="MDA0179867.1"/>
    </source>
</evidence>
<organism evidence="2 3">
    <name type="scientific">Solirubrobacter phytolaccae</name>
    <dbReference type="NCBI Taxonomy" id="1404360"/>
    <lineage>
        <taxon>Bacteria</taxon>
        <taxon>Bacillati</taxon>
        <taxon>Actinomycetota</taxon>
        <taxon>Thermoleophilia</taxon>
        <taxon>Solirubrobacterales</taxon>
        <taxon>Solirubrobacteraceae</taxon>
        <taxon>Solirubrobacter</taxon>
    </lineage>
</organism>
<protein>
    <submittedName>
        <fullName evidence="2">SARP family transcriptional regulator</fullName>
    </submittedName>
</protein>
<feature type="region of interest" description="Disordered" evidence="1">
    <location>
        <begin position="1"/>
        <end position="20"/>
    </location>
</feature>
<accession>A0A9X3SDU1</accession>
<dbReference type="Proteomes" id="UP001147653">
    <property type="component" value="Unassembled WGS sequence"/>
</dbReference>
<sequence length="149" mass="15009">PPAAASPDGPPPPDASSPAPAVAAYRAAASLLPGAGMPGLERGLLPLALLSVGVVEGDFGPYEPWARPHVHLARGERGRAVAALNDVPDPPADLLQEALWALTAGTAAALNDRRTLERARAHLAPAAEELAGAGSGVLSFGPVAHYLGE</sequence>
<name>A0A9X3SDU1_9ACTN</name>